<gene>
    <name evidence="2" type="ORF">CMUS01_00418</name>
</gene>
<evidence type="ECO:0000313" key="3">
    <source>
        <dbReference type="Proteomes" id="UP000639643"/>
    </source>
</evidence>
<keyword evidence="3" id="KW-1185">Reference proteome</keyword>
<protein>
    <submittedName>
        <fullName evidence="2">Uncharacterized protein</fullName>
    </submittedName>
</protein>
<feature type="region of interest" description="Disordered" evidence="1">
    <location>
        <begin position="47"/>
        <end position="110"/>
    </location>
</feature>
<dbReference type="Proteomes" id="UP000639643">
    <property type="component" value="Unassembled WGS sequence"/>
</dbReference>
<sequence length="293" mass="32393">MPLGSRRHRHGTVGKDEAARGLPMLQVNGTRRWCDLIITDAAGTTRLSSATDGGWESPRDRALHHVPSSSEPTIDRHGPELYSVVGGPAPLDLRPRRESRSKRPRHTVAARPEPSLLARQHRKWNGRIFAKAGPKTTAGVEYSTRQNRRLLWSSATYRGPSPCGAPVRPARWRRSDDISSSDTEVRIAPTTSITPVGGMQTLAIEHKNYRLDTTRVSPRVERAGTTPSPDKEERNATMTGSRGLGIRRWGWRGIAFFVMDSSVSDLKERTGASCVDVSRRSLTVVHLTDAAWA</sequence>
<proteinExistence type="predicted"/>
<name>A0A8H6UA14_9PEZI</name>
<accession>A0A8H6UA14</accession>
<dbReference type="AlphaFoldDB" id="A0A8H6UA14"/>
<organism evidence="2 3">
    <name type="scientific">Colletotrichum musicola</name>
    <dbReference type="NCBI Taxonomy" id="2175873"/>
    <lineage>
        <taxon>Eukaryota</taxon>
        <taxon>Fungi</taxon>
        <taxon>Dikarya</taxon>
        <taxon>Ascomycota</taxon>
        <taxon>Pezizomycotina</taxon>
        <taxon>Sordariomycetes</taxon>
        <taxon>Hypocreomycetidae</taxon>
        <taxon>Glomerellales</taxon>
        <taxon>Glomerellaceae</taxon>
        <taxon>Colletotrichum</taxon>
        <taxon>Colletotrichum orchidearum species complex</taxon>
    </lineage>
</organism>
<reference evidence="2" key="1">
    <citation type="journal article" date="2020" name="Phytopathology">
        <title>Genome Sequence Resources of Colletotrichum truncatum, C. plurivorum, C. musicola, and C. sojae: Four Species Pathogenic to Soybean (Glycine max).</title>
        <authorList>
            <person name="Rogerio F."/>
            <person name="Boufleur T.R."/>
            <person name="Ciampi-Guillardi M."/>
            <person name="Sukno S.A."/>
            <person name="Thon M.R."/>
            <person name="Massola Junior N.S."/>
            <person name="Baroncelli R."/>
        </authorList>
    </citation>
    <scope>NUCLEOTIDE SEQUENCE</scope>
    <source>
        <strain evidence="2">LFN0074</strain>
    </source>
</reference>
<evidence type="ECO:0000256" key="1">
    <source>
        <dbReference type="SAM" id="MobiDB-lite"/>
    </source>
</evidence>
<dbReference type="EMBL" id="WIGM01000005">
    <property type="protein sequence ID" value="KAF6845175.1"/>
    <property type="molecule type" value="Genomic_DNA"/>
</dbReference>
<feature type="compositionally biased region" description="Basic residues" evidence="1">
    <location>
        <begin position="99"/>
        <end position="108"/>
    </location>
</feature>
<evidence type="ECO:0000313" key="2">
    <source>
        <dbReference type="EMBL" id="KAF6845175.1"/>
    </source>
</evidence>
<feature type="region of interest" description="Disordered" evidence="1">
    <location>
        <begin position="219"/>
        <end position="239"/>
    </location>
</feature>
<comment type="caution">
    <text evidence="2">The sequence shown here is derived from an EMBL/GenBank/DDBJ whole genome shotgun (WGS) entry which is preliminary data.</text>
</comment>